<dbReference type="OrthoDB" id="9789781at2"/>
<dbReference type="eggNOG" id="COG5340">
    <property type="taxonomic scope" value="Bacteria"/>
</dbReference>
<organism evidence="1 2">
    <name type="scientific">Allokutzneria albata</name>
    <name type="common">Kibdelosporangium albatum</name>
    <dbReference type="NCBI Taxonomy" id="211114"/>
    <lineage>
        <taxon>Bacteria</taxon>
        <taxon>Bacillati</taxon>
        <taxon>Actinomycetota</taxon>
        <taxon>Actinomycetes</taxon>
        <taxon>Pseudonocardiales</taxon>
        <taxon>Pseudonocardiaceae</taxon>
        <taxon>Allokutzneria</taxon>
    </lineage>
</organism>
<gene>
    <name evidence="1" type="ORF">SAMN04489726_1894</name>
</gene>
<sequence length="199" mass="22685">MTKDLSRLTAQFFLAEAEAVGLTVRDLGDLVDQGEVFQREPGDRYFKTGDRETLWLDIWDATSGLPGSVACLESALAWHGFADAVPKRVQIAVPRGTTREGRFRLPVVVFEYDPRTFDIGARWHEVNRGCDAMIYDRYRTLVDAVVHRDRIGEDVVREAVRRYKANPALRHESDKRDLTRTALVLDVERQVSEFFASTP</sequence>
<accession>A0A1G9TNA8</accession>
<name>A0A1G9TNA8_ALLAB</name>
<proteinExistence type="predicted"/>
<dbReference type="STRING" id="211114.SAMN04489726_1894"/>
<dbReference type="AlphaFoldDB" id="A0A1G9TNA8"/>
<keyword evidence="2" id="KW-1185">Reference proteome</keyword>
<protein>
    <submittedName>
        <fullName evidence="1">Transcriptional regulator, AbiEi antitoxin, Type IV TA system</fullName>
    </submittedName>
</protein>
<evidence type="ECO:0000313" key="2">
    <source>
        <dbReference type="Proteomes" id="UP000183376"/>
    </source>
</evidence>
<reference evidence="1 2" key="1">
    <citation type="submission" date="2016-10" db="EMBL/GenBank/DDBJ databases">
        <authorList>
            <person name="de Groot N.N."/>
        </authorList>
    </citation>
    <scope>NUCLEOTIDE SEQUENCE [LARGE SCALE GENOMIC DNA]</scope>
    <source>
        <strain evidence="1 2">DSM 44149</strain>
    </source>
</reference>
<evidence type="ECO:0000313" key="1">
    <source>
        <dbReference type="EMBL" id="SDM49141.1"/>
    </source>
</evidence>
<dbReference type="EMBL" id="LT629701">
    <property type="protein sequence ID" value="SDM49141.1"/>
    <property type="molecule type" value="Genomic_DNA"/>
</dbReference>
<dbReference type="Proteomes" id="UP000183376">
    <property type="component" value="Chromosome I"/>
</dbReference>
<dbReference type="RefSeq" id="WP_052407748.1">
    <property type="nucleotide sequence ID" value="NZ_JOEF01000020.1"/>
</dbReference>